<organism evidence="4 5">
    <name type="scientific">Ferruginivarius sediminum</name>
    <dbReference type="NCBI Taxonomy" id="2661937"/>
    <lineage>
        <taxon>Bacteria</taxon>
        <taxon>Pseudomonadati</taxon>
        <taxon>Pseudomonadota</taxon>
        <taxon>Alphaproteobacteria</taxon>
        <taxon>Rhodospirillales</taxon>
        <taxon>Rhodospirillaceae</taxon>
        <taxon>Ferruginivarius</taxon>
    </lineage>
</organism>
<dbReference type="NCBIfam" id="NF006007">
    <property type="entry name" value="PRK08138.1"/>
    <property type="match status" value="1"/>
</dbReference>
<dbReference type="FunFam" id="3.90.226.10:FF:000009">
    <property type="entry name" value="Carnitinyl-CoA dehydratase"/>
    <property type="match status" value="1"/>
</dbReference>
<dbReference type="GO" id="GO:0006635">
    <property type="term" value="P:fatty acid beta-oxidation"/>
    <property type="evidence" value="ECO:0007669"/>
    <property type="project" value="TreeGrafter"/>
</dbReference>
<dbReference type="CDD" id="cd06558">
    <property type="entry name" value="crotonase-like"/>
    <property type="match status" value="1"/>
</dbReference>
<dbReference type="InterPro" id="IPR029045">
    <property type="entry name" value="ClpP/crotonase-like_dom_sf"/>
</dbReference>
<protein>
    <submittedName>
        <fullName evidence="4">Enoyl-CoA hydratase</fullName>
    </submittedName>
</protein>
<dbReference type="Proteomes" id="UP000253941">
    <property type="component" value="Unassembled WGS sequence"/>
</dbReference>
<keyword evidence="5" id="KW-1185">Reference proteome</keyword>
<dbReference type="GO" id="GO:0016836">
    <property type="term" value="F:hydro-lyase activity"/>
    <property type="evidence" value="ECO:0007669"/>
    <property type="project" value="UniProtKB-ARBA"/>
</dbReference>
<evidence type="ECO:0000256" key="1">
    <source>
        <dbReference type="ARBA" id="ARBA00005254"/>
    </source>
</evidence>
<dbReference type="RefSeq" id="WP_114583645.1">
    <property type="nucleotide sequence ID" value="NZ_QPMH01000027.1"/>
</dbReference>
<dbReference type="FunFam" id="1.10.12.10:FF:000001">
    <property type="entry name" value="Probable enoyl-CoA hydratase, mitochondrial"/>
    <property type="match status" value="1"/>
</dbReference>
<dbReference type="PANTHER" id="PTHR11941:SF54">
    <property type="entry name" value="ENOYL-COA HYDRATASE, MITOCHONDRIAL"/>
    <property type="match status" value="1"/>
</dbReference>
<sequence>MSDYQDTVLLERPEEHVALVRLNRPKARNALNMQLRQRLAEVFQELSADTDVRCVVITGNEEAFAAGADIRDMVDTSAVEMYLRHTERLWRAVSDCPHPVISAVNGYALGGGLELALNTDIIIAGEGAKLGQPEVRVGIMPGAGGTQRLARTIGKYQTMRLTLTGEIISAQEAFSMGFVSKVVPDAEVLETALSTARTIASMPPLAVEQIKEVVVHGPDASLEGALLMERKALQVLFASDDKVEGMKAFLEKRKPSFSGR</sequence>
<dbReference type="Pfam" id="PF00378">
    <property type="entry name" value="ECH_1"/>
    <property type="match status" value="1"/>
</dbReference>
<name>A0A369T534_9PROT</name>
<dbReference type="Gene3D" id="1.10.12.10">
    <property type="entry name" value="Lyase 2-enoyl-coa Hydratase, Chain A, domain 2"/>
    <property type="match status" value="1"/>
</dbReference>
<dbReference type="InterPro" id="IPR018376">
    <property type="entry name" value="Enoyl-CoA_hyd/isom_CS"/>
</dbReference>
<evidence type="ECO:0000313" key="4">
    <source>
        <dbReference type="EMBL" id="RDD60429.1"/>
    </source>
</evidence>
<dbReference type="InterPro" id="IPR001753">
    <property type="entry name" value="Enoyl-CoA_hydra/iso"/>
</dbReference>
<dbReference type="PROSITE" id="PS00166">
    <property type="entry name" value="ENOYL_COA_HYDRATASE"/>
    <property type="match status" value="1"/>
</dbReference>
<keyword evidence="2" id="KW-0456">Lyase</keyword>
<comment type="caution">
    <text evidence="4">The sequence shown here is derived from an EMBL/GenBank/DDBJ whole genome shotgun (WGS) entry which is preliminary data.</text>
</comment>
<dbReference type="SUPFAM" id="SSF52096">
    <property type="entry name" value="ClpP/crotonase"/>
    <property type="match status" value="1"/>
</dbReference>
<dbReference type="InterPro" id="IPR014748">
    <property type="entry name" value="Enoyl-CoA_hydra_C"/>
</dbReference>
<dbReference type="Gene3D" id="3.90.226.10">
    <property type="entry name" value="2-enoyl-CoA Hydratase, Chain A, domain 1"/>
    <property type="match status" value="1"/>
</dbReference>
<dbReference type="AlphaFoldDB" id="A0A369T534"/>
<evidence type="ECO:0000256" key="2">
    <source>
        <dbReference type="ARBA" id="ARBA00023239"/>
    </source>
</evidence>
<dbReference type="PANTHER" id="PTHR11941">
    <property type="entry name" value="ENOYL-COA HYDRATASE-RELATED"/>
    <property type="match status" value="1"/>
</dbReference>
<evidence type="ECO:0000313" key="5">
    <source>
        <dbReference type="Proteomes" id="UP000253941"/>
    </source>
</evidence>
<reference evidence="4 5" key="1">
    <citation type="submission" date="2018-07" db="EMBL/GenBank/DDBJ databases">
        <title>Venubactetium sediminum gen. nov., sp. nov., isolated from a marine solar saltern.</title>
        <authorList>
            <person name="Wang S."/>
        </authorList>
    </citation>
    <scope>NUCLEOTIDE SEQUENCE [LARGE SCALE GENOMIC DNA]</scope>
    <source>
        <strain evidence="4 5">WD2A32</strain>
    </source>
</reference>
<accession>A0A369T534</accession>
<proteinExistence type="inferred from homology"/>
<dbReference type="EMBL" id="QPMH01000027">
    <property type="protein sequence ID" value="RDD60429.1"/>
    <property type="molecule type" value="Genomic_DNA"/>
</dbReference>
<comment type="similarity">
    <text evidence="1 3">Belongs to the enoyl-CoA hydratase/isomerase family.</text>
</comment>
<evidence type="ECO:0000256" key="3">
    <source>
        <dbReference type="RuleBase" id="RU003707"/>
    </source>
</evidence>
<gene>
    <name evidence="4" type="ORF">DRB17_18145</name>
</gene>